<reference evidence="1" key="1">
    <citation type="submission" date="2014-07" db="EMBL/GenBank/DDBJ databases">
        <authorList>
            <person name="Monot Marc"/>
        </authorList>
    </citation>
    <scope>NUCLEOTIDE SEQUENCE</scope>
</reference>
<protein>
    <submittedName>
        <fullName evidence="1">Uncharacterized protein</fullName>
    </submittedName>
</protein>
<evidence type="ECO:0000313" key="1">
    <source>
        <dbReference type="EMBL" id="CDS82782.1"/>
    </source>
</evidence>
<name>A0A068ZWG1_CLODI</name>
<organism evidence="1">
    <name type="scientific">Clostridioides difficile</name>
    <name type="common">Peptoclostridium difficile</name>
    <dbReference type="NCBI Taxonomy" id="1496"/>
    <lineage>
        <taxon>Bacteria</taxon>
        <taxon>Bacillati</taxon>
        <taxon>Bacillota</taxon>
        <taxon>Clostridia</taxon>
        <taxon>Peptostreptococcales</taxon>
        <taxon>Peptostreptococcaceae</taxon>
        <taxon>Clostridioides</taxon>
    </lineage>
</organism>
<gene>
    <name evidence="1" type="ORF">BN1096_1070003</name>
</gene>
<dbReference type="RefSeq" id="WP_021435016.1">
    <property type="nucleotide sequence ID" value="NZ_CAADAL010000019.1"/>
</dbReference>
<dbReference type="EMBL" id="LK932451">
    <property type="protein sequence ID" value="CDS82782.1"/>
    <property type="molecule type" value="Genomic_DNA"/>
</dbReference>
<dbReference type="AlphaFoldDB" id="A0A068ZWG1"/>
<accession>A0A068ZWG1</accession>
<proteinExistence type="predicted"/>
<sequence length="107" mass="12264">MIFLGNLSNTDDINIKKVGLINYMPSDLSSKELEQGILVDNIMQEELREGYYSTLYVNELTKETYYKYKLIAKSGEELEKEILINKVNSTEQTIADLTFKLMSNGVI</sequence>